<feature type="compositionally biased region" description="Polar residues" evidence="1">
    <location>
        <begin position="144"/>
        <end position="154"/>
    </location>
</feature>
<name>A0ABP3JEL3_9ACTN</name>
<organism evidence="2 3">
    <name type="scientific">Streptomyces olivaceiscleroticus</name>
    <dbReference type="NCBI Taxonomy" id="68245"/>
    <lineage>
        <taxon>Bacteria</taxon>
        <taxon>Bacillati</taxon>
        <taxon>Actinomycetota</taxon>
        <taxon>Actinomycetes</taxon>
        <taxon>Kitasatosporales</taxon>
        <taxon>Streptomycetaceae</taxon>
        <taxon>Streptomyces</taxon>
    </lineage>
</organism>
<comment type="caution">
    <text evidence="2">The sequence shown here is derived from an EMBL/GenBank/DDBJ whole genome shotgun (WGS) entry which is preliminary data.</text>
</comment>
<keyword evidence="3" id="KW-1185">Reference proteome</keyword>
<evidence type="ECO:0000313" key="2">
    <source>
        <dbReference type="EMBL" id="GAA0448588.1"/>
    </source>
</evidence>
<dbReference type="RefSeq" id="WP_346093401.1">
    <property type="nucleotide sequence ID" value="NZ_BAAABY010000009.1"/>
</dbReference>
<evidence type="ECO:0000313" key="3">
    <source>
        <dbReference type="Proteomes" id="UP001500909"/>
    </source>
</evidence>
<sequence>MTPAAFGDAPGHTLLKMPFTLRDLSRLRLHIECCTAPSGLTELTRGTFLIAVDAVATSAIEHGNSGTLLLRQSHESLECRIDASGLACEAPNGAPRENECEKSRWGCNAGLVTRIADRLSIPASATGTTVTLSVRLPPGRRPESGTNERQAVAE</sequence>
<dbReference type="Gene3D" id="3.30.565.10">
    <property type="entry name" value="Histidine kinase-like ATPase, C-terminal domain"/>
    <property type="match status" value="1"/>
</dbReference>
<gene>
    <name evidence="2" type="ORF">GCM10010361_10700</name>
</gene>
<protein>
    <recommendedName>
        <fullName evidence="4">Histidine kinase/HSP90-like ATPase domain-containing protein</fullName>
    </recommendedName>
</protein>
<dbReference type="Proteomes" id="UP001500909">
    <property type="component" value="Unassembled WGS sequence"/>
</dbReference>
<proteinExistence type="predicted"/>
<dbReference type="InterPro" id="IPR036890">
    <property type="entry name" value="HATPase_C_sf"/>
</dbReference>
<reference evidence="3" key="1">
    <citation type="journal article" date="2019" name="Int. J. Syst. Evol. Microbiol.">
        <title>The Global Catalogue of Microorganisms (GCM) 10K type strain sequencing project: providing services to taxonomists for standard genome sequencing and annotation.</title>
        <authorList>
            <consortium name="The Broad Institute Genomics Platform"/>
            <consortium name="The Broad Institute Genome Sequencing Center for Infectious Disease"/>
            <person name="Wu L."/>
            <person name="Ma J."/>
        </authorList>
    </citation>
    <scope>NUCLEOTIDE SEQUENCE [LARGE SCALE GENOMIC DNA]</scope>
    <source>
        <strain evidence="3">JCM 4805</strain>
    </source>
</reference>
<feature type="region of interest" description="Disordered" evidence="1">
    <location>
        <begin position="133"/>
        <end position="154"/>
    </location>
</feature>
<dbReference type="EMBL" id="BAAABY010000009">
    <property type="protein sequence ID" value="GAA0448588.1"/>
    <property type="molecule type" value="Genomic_DNA"/>
</dbReference>
<accession>A0ABP3JEL3</accession>
<evidence type="ECO:0000256" key="1">
    <source>
        <dbReference type="SAM" id="MobiDB-lite"/>
    </source>
</evidence>
<evidence type="ECO:0008006" key="4">
    <source>
        <dbReference type="Google" id="ProtNLM"/>
    </source>
</evidence>